<gene>
    <name evidence="3" type="ORF">R7226_24860</name>
</gene>
<reference evidence="3 4" key="2">
    <citation type="submission" date="2023-10" db="EMBL/GenBank/DDBJ databases">
        <authorList>
            <person name="Han X.F."/>
        </authorList>
    </citation>
    <scope>NUCLEOTIDE SEQUENCE [LARGE SCALE GENOMIC DNA]</scope>
    <source>
        <strain evidence="3 4">KCTC 39840</strain>
    </source>
</reference>
<dbReference type="Proteomes" id="UP001284601">
    <property type="component" value="Unassembled WGS sequence"/>
</dbReference>
<reference evidence="4" key="1">
    <citation type="submission" date="2023-07" db="EMBL/GenBank/DDBJ databases">
        <title>Conexibacter stalactiti sp. nov., isolated from stalactites in a lava cave and emended description of the genus Conexibacter.</title>
        <authorList>
            <person name="Lee S.D."/>
        </authorList>
    </citation>
    <scope>NUCLEOTIDE SEQUENCE [LARGE SCALE GENOMIC DNA]</scope>
    <source>
        <strain evidence="4">KCTC 39840</strain>
    </source>
</reference>
<feature type="compositionally biased region" description="Pro residues" evidence="1">
    <location>
        <begin position="580"/>
        <end position="602"/>
    </location>
</feature>
<evidence type="ECO:0000256" key="1">
    <source>
        <dbReference type="SAM" id="MobiDB-lite"/>
    </source>
</evidence>
<accession>A0ABU4HYQ2</accession>
<evidence type="ECO:0008006" key="5">
    <source>
        <dbReference type="Google" id="ProtNLM"/>
    </source>
</evidence>
<dbReference type="InterPro" id="IPR015943">
    <property type="entry name" value="WD40/YVTN_repeat-like_dom_sf"/>
</dbReference>
<dbReference type="EMBL" id="JAWSTH010000095">
    <property type="protein sequence ID" value="MDW5597605.1"/>
    <property type="molecule type" value="Genomic_DNA"/>
</dbReference>
<organism evidence="3 4">
    <name type="scientific">Conexibacter stalactiti</name>
    <dbReference type="NCBI Taxonomy" id="1940611"/>
    <lineage>
        <taxon>Bacteria</taxon>
        <taxon>Bacillati</taxon>
        <taxon>Actinomycetota</taxon>
        <taxon>Thermoleophilia</taxon>
        <taxon>Solirubrobacterales</taxon>
        <taxon>Conexibacteraceae</taxon>
        <taxon>Conexibacter</taxon>
    </lineage>
</organism>
<proteinExistence type="predicted"/>
<name>A0ABU4HYQ2_9ACTN</name>
<dbReference type="Gene3D" id="2.130.10.10">
    <property type="entry name" value="YVTN repeat-like/Quinoprotein amine dehydrogenase"/>
    <property type="match status" value="2"/>
</dbReference>
<protein>
    <recommendedName>
        <fullName evidence="5">Lactonase family protein</fullName>
    </recommendedName>
</protein>
<feature type="chain" id="PRO_5046396305" description="Lactonase family protein" evidence="2">
    <location>
        <begin position="26"/>
        <end position="716"/>
    </location>
</feature>
<feature type="signal peptide" evidence="2">
    <location>
        <begin position="1"/>
        <end position="25"/>
    </location>
</feature>
<evidence type="ECO:0000313" key="3">
    <source>
        <dbReference type="EMBL" id="MDW5597605.1"/>
    </source>
</evidence>
<comment type="caution">
    <text evidence="3">The sequence shown here is derived from an EMBL/GenBank/DDBJ whole genome shotgun (WGS) entry which is preliminary data.</text>
</comment>
<dbReference type="RefSeq" id="WP_318600071.1">
    <property type="nucleotide sequence ID" value="NZ_JAWSTH010000095.1"/>
</dbReference>
<dbReference type="SUPFAM" id="SSF75011">
    <property type="entry name" value="3-carboxy-cis,cis-mucoante lactonizing enzyme"/>
    <property type="match status" value="1"/>
</dbReference>
<keyword evidence="4" id="KW-1185">Reference proteome</keyword>
<keyword evidence="2" id="KW-0732">Signal</keyword>
<sequence>MSSRPPLAVLLLTLAALLVPHAATAADHPPLGAYAQLTGAAGCIGGDGAADGCRPATGFGDALETHASADGRHLYALTYTPGTTLVALAIDPLDGSLHELPGGCRAAAPREGCELTPELWRPATTALAPDGRHLYVAGESGAGAPMRLWSFVRDPASGLLTRVPGADGCVTAGPAEADCRAVTGLGNANALAFSPDGSSLYLASASLGSSAGGLATFARDAASGRLTQPSATGCLSDAPAPPAGCVAARALAGGAEVAVSADGRNVYVGGGTDAAATIAVFTRGAQGGLTQPAGTAGCVRGGGAAGDCAAARGMNAPIAGAFPSPLALAPDGATLYKGASSAAGGIAVFARDAGSGALSQLPGRDGCVANGAATADCAGGLGVGGLWGIEAAPGGEAVLAFAYDGGIGARGDVAVFERRGTGALTQRAAPFGCLSSWPDPACLETRALTRTNNGTIAPDGGTVYVNGWDSNAGDPSALVVLSREAAPICEDGSAEALAGGADAIVTLACREPNGQALTRTIVRWPAHGTLRALEDGSGRFAYRADGDYAGADEIVFRAGDGAYESAPARIALTVTRPVKGGPPPVDGPPQGPGPRPRDPGPPACGNCGAPQQRLALVGLRGPLTPDARGRVRLRLRCVQGRVSTCATTLTLRTTKRPLKMLGSARVSIARGRTATVTVTLSKAAQRQLRRARSVNVTVTAGDLRRRVTVKVRGGRR</sequence>
<evidence type="ECO:0000256" key="2">
    <source>
        <dbReference type="SAM" id="SignalP"/>
    </source>
</evidence>
<evidence type="ECO:0000313" key="4">
    <source>
        <dbReference type="Proteomes" id="UP001284601"/>
    </source>
</evidence>
<feature type="region of interest" description="Disordered" evidence="1">
    <location>
        <begin position="575"/>
        <end position="604"/>
    </location>
</feature>